<name>A0A9N9K587_9GLOM</name>
<protein>
    <submittedName>
        <fullName evidence="1">19244_t:CDS:1</fullName>
    </submittedName>
</protein>
<evidence type="ECO:0000313" key="1">
    <source>
        <dbReference type="EMBL" id="CAG8812445.1"/>
    </source>
</evidence>
<sequence length="121" mass="14078">IQHTTTSYNTFIKQENDNIELLVADLNSLVLSQINKYLELNNLYISTMKELSNTKIVKLVIAEQQYKEYNSDDLDKKPLTILASKGLVGLKKFLEFFKQPIDQNFKSKDLNVFQKYLSIIK</sequence>
<comment type="caution">
    <text evidence="1">The sequence shown here is derived from an EMBL/GenBank/DDBJ whole genome shotgun (WGS) entry which is preliminary data.</text>
</comment>
<dbReference type="Proteomes" id="UP000789759">
    <property type="component" value="Unassembled WGS sequence"/>
</dbReference>
<keyword evidence="2" id="KW-1185">Reference proteome</keyword>
<feature type="non-terminal residue" evidence="1">
    <location>
        <position position="1"/>
    </location>
</feature>
<reference evidence="1" key="1">
    <citation type="submission" date="2021-06" db="EMBL/GenBank/DDBJ databases">
        <authorList>
            <person name="Kallberg Y."/>
            <person name="Tangrot J."/>
            <person name="Rosling A."/>
        </authorList>
    </citation>
    <scope>NUCLEOTIDE SEQUENCE</scope>
    <source>
        <strain evidence="1">FL966</strain>
    </source>
</reference>
<dbReference type="AlphaFoldDB" id="A0A9N9K587"/>
<accession>A0A9N9K587</accession>
<feature type="non-terminal residue" evidence="1">
    <location>
        <position position="121"/>
    </location>
</feature>
<dbReference type="EMBL" id="CAJVQA010039863">
    <property type="protein sequence ID" value="CAG8812445.1"/>
    <property type="molecule type" value="Genomic_DNA"/>
</dbReference>
<dbReference type="OrthoDB" id="2426062at2759"/>
<proteinExistence type="predicted"/>
<organism evidence="1 2">
    <name type="scientific">Cetraspora pellucida</name>
    <dbReference type="NCBI Taxonomy" id="1433469"/>
    <lineage>
        <taxon>Eukaryota</taxon>
        <taxon>Fungi</taxon>
        <taxon>Fungi incertae sedis</taxon>
        <taxon>Mucoromycota</taxon>
        <taxon>Glomeromycotina</taxon>
        <taxon>Glomeromycetes</taxon>
        <taxon>Diversisporales</taxon>
        <taxon>Gigasporaceae</taxon>
        <taxon>Cetraspora</taxon>
    </lineage>
</organism>
<evidence type="ECO:0000313" key="2">
    <source>
        <dbReference type="Proteomes" id="UP000789759"/>
    </source>
</evidence>
<gene>
    <name evidence="1" type="ORF">CPELLU_LOCUS18797</name>
</gene>